<feature type="transmembrane region" description="Helical" evidence="1">
    <location>
        <begin position="106"/>
        <end position="124"/>
    </location>
</feature>
<gene>
    <name evidence="2" type="ORF">CO172_03370</name>
</gene>
<evidence type="ECO:0000256" key="1">
    <source>
        <dbReference type="SAM" id="Phobius"/>
    </source>
</evidence>
<dbReference type="Proteomes" id="UP000229749">
    <property type="component" value="Unassembled WGS sequence"/>
</dbReference>
<reference evidence="3" key="1">
    <citation type="submission" date="2017-09" db="EMBL/GenBank/DDBJ databases">
        <title>Depth-based differentiation of microbial function through sediment-hosted aquifers and enrichment of novel symbionts in the deep terrestrial subsurface.</title>
        <authorList>
            <person name="Probst A.J."/>
            <person name="Ladd B."/>
            <person name="Jarett J.K."/>
            <person name="Geller-Mcgrath D.E."/>
            <person name="Sieber C.M.K."/>
            <person name="Emerson J.B."/>
            <person name="Anantharaman K."/>
            <person name="Thomas B.C."/>
            <person name="Malmstrom R."/>
            <person name="Stieglmeier M."/>
            <person name="Klingl A."/>
            <person name="Woyke T."/>
            <person name="Ryan C.M."/>
            <person name="Banfield J.F."/>
        </authorList>
    </citation>
    <scope>NUCLEOTIDE SEQUENCE [LARGE SCALE GENOMIC DNA]</scope>
</reference>
<accession>A0A2M7XGG6</accession>
<keyword evidence="1" id="KW-0472">Membrane</keyword>
<sequence length="130" mass="15644">MSKFAFTQTFWWAIPLAFFELAKSIIIFPFWWFTKGFILTLSSSFIFFKNQAQNLEIHIWIKNLFVPMYGATDIQGKLISFFLRLLIIFVRLLVLFIYLILIILFIIFYLLFLPVTIFGIWYFFSEGFFV</sequence>
<dbReference type="EMBL" id="PFWS01000052">
    <property type="protein sequence ID" value="PJA46967.1"/>
    <property type="molecule type" value="Genomic_DNA"/>
</dbReference>
<evidence type="ECO:0000313" key="3">
    <source>
        <dbReference type="Proteomes" id="UP000229749"/>
    </source>
</evidence>
<evidence type="ECO:0000313" key="2">
    <source>
        <dbReference type="EMBL" id="PJA46967.1"/>
    </source>
</evidence>
<name>A0A2M7XGG6_9BACT</name>
<proteinExistence type="predicted"/>
<organism evidence="2 3">
    <name type="scientific">Candidatus Uhrbacteria bacterium CG_4_9_14_3_um_filter_36_7</name>
    <dbReference type="NCBI Taxonomy" id="1975033"/>
    <lineage>
        <taxon>Bacteria</taxon>
        <taxon>Candidatus Uhriibacteriota</taxon>
    </lineage>
</organism>
<protein>
    <submittedName>
        <fullName evidence="2">Uncharacterized protein</fullName>
    </submittedName>
</protein>
<comment type="caution">
    <text evidence="2">The sequence shown here is derived from an EMBL/GenBank/DDBJ whole genome shotgun (WGS) entry which is preliminary data.</text>
</comment>
<keyword evidence="1" id="KW-1133">Transmembrane helix</keyword>
<feature type="transmembrane region" description="Helical" evidence="1">
    <location>
        <begin position="81"/>
        <end position="100"/>
    </location>
</feature>
<dbReference type="AlphaFoldDB" id="A0A2M7XGG6"/>
<keyword evidence="1" id="KW-0812">Transmembrane</keyword>